<feature type="region of interest" description="Disordered" evidence="1">
    <location>
        <begin position="92"/>
        <end position="243"/>
    </location>
</feature>
<protein>
    <submittedName>
        <fullName evidence="2">Uncharacterized protein</fullName>
    </submittedName>
</protein>
<dbReference type="AlphaFoldDB" id="A0A448ZGZ7"/>
<feature type="compositionally biased region" description="Basic and acidic residues" evidence="1">
    <location>
        <begin position="182"/>
        <end position="192"/>
    </location>
</feature>
<accession>A0A448ZGZ7</accession>
<evidence type="ECO:0000313" key="3">
    <source>
        <dbReference type="Proteomes" id="UP000291116"/>
    </source>
</evidence>
<dbReference type="Proteomes" id="UP000291116">
    <property type="component" value="Unassembled WGS sequence"/>
</dbReference>
<feature type="compositionally biased region" description="Low complexity" evidence="1">
    <location>
        <begin position="97"/>
        <end position="114"/>
    </location>
</feature>
<keyword evidence="3" id="KW-1185">Reference proteome</keyword>
<dbReference type="OrthoDB" id="49627at2759"/>
<feature type="compositionally biased region" description="Low complexity" evidence="1">
    <location>
        <begin position="125"/>
        <end position="136"/>
    </location>
</feature>
<organism evidence="2 3">
    <name type="scientific">Pseudo-nitzschia multistriata</name>
    <dbReference type="NCBI Taxonomy" id="183589"/>
    <lineage>
        <taxon>Eukaryota</taxon>
        <taxon>Sar</taxon>
        <taxon>Stramenopiles</taxon>
        <taxon>Ochrophyta</taxon>
        <taxon>Bacillariophyta</taxon>
        <taxon>Bacillariophyceae</taxon>
        <taxon>Bacillariophycidae</taxon>
        <taxon>Bacillariales</taxon>
        <taxon>Bacillariaceae</taxon>
        <taxon>Pseudo-nitzschia</taxon>
    </lineage>
</organism>
<feature type="compositionally biased region" description="Low complexity" evidence="1">
    <location>
        <begin position="219"/>
        <end position="229"/>
    </location>
</feature>
<feature type="region of interest" description="Disordered" evidence="1">
    <location>
        <begin position="262"/>
        <end position="316"/>
    </location>
</feature>
<evidence type="ECO:0000313" key="2">
    <source>
        <dbReference type="EMBL" id="VEU41309.1"/>
    </source>
</evidence>
<reference evidence="2 3" key="1">
    <citation type="submission" date="2019-01" db="EMBL/GenBank/DDBJ databases">
        <authorList>
            <person name="Ferrante I. M."/>
        </authorList>
    </citation>
    <scope>NUCLEOTIDE SEQUENCE [LARGE SCALE GENOMIC DNA]</scope>
    <source>
        <strain evidence="2 3">B856</strain>
    </source>
</reference>
<evidence type="ECO:0000256" key="1">
    <source>
        <dbReference type="SAM" id="MobiDB-lite"/>
    </source>
</evidence>
<dbReference type="EMBL" id="CAACVS010000342">
    <property type="protein sequence ID" value="VEU41309.1"/>
    <property type="molecule type" value="Genomic_DNA"/>
</dbReference>
<gene>
    <name evidence="2" type="ORF">PSNMU_V1.4_AUG-EV-PASAV3_0082210</name>
</gene>
<proteinExistence type="predicted"/>
<name>A0A448ZGZ7_9STRA</name>
<sequence>MKWKVGQTVMVQSRTWANINKPGGCARITKIHTAEEESSYVEGLDVKYVVDGRKEKSLDPAIVTPYEHLERGGRKRRGRDFLMKREEDALLEEQKAPQRNKAPAKQAAPPANAQGMARAGKENRSSPQSSPTCSTPERPPKPAKKPKQVTPIPKMVITGRKIDDVSPLIEDLPSLRRPHTKAKSDQKAEKKPVARGLVFDASEPRNPGAKESSLPPKNAHAASASVSHANKPRLPGTKECGKIDTVLSRPGSALMDKKAAGFVLKPPRKVPPSSTHSTDNPNRCRSNHKTTTKKAVPPKSHPLGAFGTKPRPHFKPATASFSRVTSAYDTKNKAETNRKPLLDVYRAEVQKAREFMDEMVGHRSDRDNQKKGFFSTTKSRYDEFLSHLYKVWIKIDEEEVSEEEFREVYNTIAPNSFTSEELDRHVQRMCDEGKEVMKSDGMLYRIH</sequence>
<feature type="compositionally biased region" description="Polar residues" evidence="1">
    <location>
        <begin position="272"/>
        <end position="284"/>
    </location>
</feature>